<evidence type="ECO:0000259" key="3">
    <source>
        <dbReference type="Pfam" id="PF08338"/>
    </source>
</evidence>
<reference evidence="4 5" key="1">
    <citation type="journal article" date="2018" name="ISME J.">
        <title>A methanotrophic archaeon couples anaerobic oxidation of methane to Fe(III) reduction.</title>
        <authorList>
            <person name="Cai C."/>
            <person name="Leu A.O."/>
            <person name="Xie G.J."/>
            <person name="Guo J."/>
            <person name="Feng Y."/>
            <person name="Zhao J.X."/>
            <person name="Tyson G.W."/>
            <person name="Yuan Z."/>
            <person name="Hu S."/>
        </authorList>
    </citation>
    <scope>NUCLEOTIDE SEQUENCE [LARGE SCALE GENOMIC DNA]</scope>
    <source>
        <strain evidence="4">FeB_12</strain>
    </source>
</reference>
<comment type="caution">
    <text evidence="4">The sequence shown here is derived from an EMBL/GenBank/DDBJ whole genome shotgun (WGS) entry which is preliminary data.</text>
</comment>
<dbReference type="PANTHER" id="PTHR11092:SF0">
    <property type="entry name" value="EPIMERASE FAMILY PROTEIN SDR39U1"/>
    <property type="match status" value="1"/>
</dbReference>
<sequence>MRILITGARGLIGTALVERLTGAGHDIVTLTRSDADTGRGHYAWNPETGECDIRALRAVDVIVHLAGENIGARRWTPEQKRRLRDSRIKSTALLVDTISRLDHRPRVLVSASAVGYYGNRGDELLTETSAPGGGFLSDLCRDWEAEAMKAMPLGLRVVCTRTGMVLSRHGGTLERLFPMFRIGLGGSLGSGNQYWSWITLQDAVRAIEFAITGDRITGPVNVVSPNPVTNAEFTKSLARVLHRPAIFPVPAPILRLALGEMADSLVLAGQRAVAARLTDAGFCFEHPDLSSAFRAILG</sequence>
<gene>
    <name evidence="4" type="ORF">C3F09_00865</name>
</gene>
<dbReference type="InterPro" id="IPR010099">
    <property type="entry name" value="SDR39U1"/>
</dbReference>
<feature type="domain" description="NAD-dependent epimerase/dehydratase" evidence="2">
    <location>
        <begin position="3"/>
        <end position="213"/>
    </location>
</feature>
<dbReference type="InterPro" id="IPR001509">
    <property type="entry name" value="Epimerase_deHydtase"/>
</dbReference>
<name>A0A855XDE5_9BACT</name>
<dbReference type="Proteomes" id="UP000250918">
    <property type="component" value="Unassembled WGS sequence"/>
</dbReference>
<dbReference type="AlphaFoldDB" id="A0A855XDE5"/>
<comment type="similarity">
    <text evidence="1">Belongs to the NAD(P)-dependent epimerase/dehydratase family. SDR39U1 subfamily.</text>
</comment>
<dbReference type="InterPro" id="IPR013549">
    <property type="entry name" value="DUF1731"/>
</dbReference>
<accession>A0A855XDE5</accession>
<dbReference type="SUPFAM" id="SSF51735">
    <property type="entry name" value="NAD(P)-binding Rossmann-fold domains"/>
    <property type="match status" value="1"/>
</dbReference>
<dbReference type="EMBL" id="PQAP01000004">
    <property type="protein sequence ID" value="PWB76133.1"/>
    <property type="molecule type" value="Genomic_DNA"/>
</dbReference>
<dbReference type="Pfam" id="PF01370">
    <property type="entry name" value="Epimerase"/>
    <property type="match status" value="1"/>
</dbReference>
<evidence type="ECO:0000256" key="1">
    <source>
        <dbReference type="ARBA" id="ARBA00009353"/>
    </source>
</evidence>
<dbReference type="InterPro" id="IPR036291">
    <property type="entry name" value="NAD(P)-bd_dom_sf"/>
</dbReference>
<dbReference type="NCBIfam" id="TIGR01777">
    <property type="entry name" value="yfcH"/>
    <property type="match status" value="1"/>
</dbReference>
<protein>
    <submittedName>
        <fullName evidence="4">TIGR01777 family protein</fullName>
    </submittedName>
</protein>
<feature type="domain" description="DUF1731" evidence="3">
    <location>
        <begin position="249"/>
        <end position="296"/>
    </location>
</feature>
<dbReference type="PANTHER" id="PTHR11092">
    <property type="entry name" value="SUGAR NUCLEOTIDE EPIMERASE RELATED"/>
    <property type="match status" value="1"/>
</dbReference>
<organism evidence="4 5">
    <name type="scientific">candidate division GN15 bacterium</name>
    <dbReference type="NCBI Taxonomy" id="2072418"/>
    <lineage>
        <taxon>Bacteria</taxon>
        <taxon>candidate division GN15</taxon>
    </lineage>
</organism>
<evidence type="ECO:0000313" key="5">
    <source>
        <dbReference type="Proteomes" id="UP000250918"/>
    </source>
</evidence>
<proteinExistence type="inferred from homology"/>
<dbReference type="Gene3D" id="3.40.50.720">
    <property type="entry name" value="NAD(P)-binding Rossmann-like Domain"/>
    <property type="match status" value="1"/>
</dbReference>
<dbReference type="CDD" id="cd05242">
    <property type="entry name" value="SDR_a8"/>
    <property type="match status" value="1"/>
</dbReference>
<evidence type="ECO:0000313" key="4">
    <source>
        <dbReference type="EMBL" id="PWB76133.1"/>
    </source>
</evidence>
<evidence type="ECO:0000259" key="2">
    <source>
        <dbReference type="Pfam" id="PF01370"/>
    </source>
</evidence>
<dbReference type="Pfam" id="PF08338">
    <property type="entry name" value="DUF1731"/>
    <property type="match status" value="1"/>
</dbReference>